<feature type="transmembrane region" description="Helical" evidence="6">
    <location>
        <begin position="12"/>
        <end position="34"/>
    </location>
</feature>
<dbReference type="GO" id="GO:0022857">
    <property type="term" value="F:transmembrane transporter activity"/>
    <property type="evidence" value="ECO:0007669"/>
    <property type="project" value="TreeGrafter"/>
</dbReference>
<evidence type="ECO:0000256" key="2">
    <source>
        <dbReference type="ARBA" id="ARBA00022448"/>
    </source>
</evidence>
<dbReference type="Proteomes" id="UP000053732">
    <property type="component" value="Unassembled WGS sequence"/>
</dbReference>
<sequence length="124" mass="13382">MLITAYGGASGARYFGIFMGVGFLQFCIPGVLAFQANNITSHSKRGVASATCLIGGGLGGIIASVSFKSDESPHYTTGIWVTFGITMVSICLTLMMDFHFWKTNKKARETNGQIEGMSGWYYTL</sequence>
<evidence type="ECO:0000256" key="3">
    <source>
        <dbReference type="ARBA" id="ARBA00022692"/>
    </source>
</evidence>
<keyword evidence="8" id="KW-1185">Reference proteome</keyword>
<accession>A0A0G4NUV7</accession>
<dbReference type="EMBL" id="HG793134">
    <property type="protein sequence ID" value="CRL17847.1"/>
    <property type="molecule type" value="Genomic_DNA"/>
</dbReference>
<keyword evidence="5 6" id="KW-0472">Membrane</keyword>
<organism evidence="7 8">
    <name type="scientific">Penicillium camemberti (strain FM 013)</name>
    <dbReference type="NCBI Taxonomy" id="1429867"/>
    <lineage>
        <taxon>Eukaryota</taxon>
        <taxon>Fungi</taxon>
        <taxon>Dikarya</taxon>
        <taxon>Ascomycota</taxon>
        <taxon>Pezizomycotina</taxon>
        <taxon>Eurotiomycetes</taxon>
        <taxon>Eurotiomycetidae</taxon>
        <taxon>Eurotiales</taxon>
        <taxon>Aspergillaceae</taxon>
        <taxon>Penicillium</taxon>
    </lineage>
</organism>
<protein>
    <submittedName>
        <fullName evidence="7">Str. FM013</fullName>
    </submittedName>
</protein>
<evidence type="ECO:0000256" key="4">
    <source>
        <dbReference type="ARBA" id="ARBA00022989"/>
    </source>
</evidence>
<proteinExistence type="predicted"/>
<dbReference type="AlphaFoldDB" id="A0A0G4NUV7"/>
<evidence type="ECO:0000313" key="8">
    <source>
        <dbReference type="Proteomes" id="UP000053732"/>
    </source>
</evidence>
<dbReference type="PANTHER" id="PTHR43791">
    <property type="entry name" value="PERMEASE-RELATED"/>
    <property type="match status" value="1"/>
</dbReference>
<evidence type="ECO:0000256" key="6">
    <source>
        <dbReference type="SAM" id="Phobius"/>
    </source>
</evidence>
<keyword evidence="4 6" id="KW-1133">Transmembrane helix</keyword>
<dbReference type="PANTHER" id="PTHR43791:SF3">
    <property type="entry name" value="MAJOR FACILITATOR SUPERFAMILY (MFS) PROFILE DOMAIN-CONTAINING PROTEIN"/>
    <property type="match status" value="1"/>
</dbReference>
<evidence type="ECO:0000256" key="1">
    <source>
        <dbReference type="ARBA" id="ARBA00004141"/>
    </source>
</evidence>
<dbReference type="SUPFAM" id="SSF103473">
    <property type="entry name" value="MFS general substrate transporter"/>
    <property type="match status" value="1"/>
</dbReference>
<dbReference type="InterPro" id="IPR036259">
    <property type="entry name" value="MFS_trans_sf"/>
</dbReference>
<reference evidence="7 8" key="1">
    <citation type="journal article" date="2014" name="Nat. Commun.">
        <title>Multiple recent horizontal transfers of a large genomic region in cheese making fungi.</title>
        <authorList>
            <person name="Cheeseman K."/>
            <person name="Ropars J."/>
            <person name="Renault P."/>
            <person name="Dupont J."/>
            <person name="Gouzy J."/>
            <person name="Branca A."/>
            <person name="Abraham A.L."/>
            <person name="Ceppi M."/>
            <person name="Conseiller E."/>
            <person name="Debuchy R."/>
            <person name="Malagnac F."/>
            <person name="Goarin A."/>
            <person name="Silar P."/>
            <person name="Lacoste S."/>
            <person name="Sallet E."/>
            <person name="Bensimon A."/>
            <person name="Giraud T."/>
            <person name="Brygoo Y."/>
        </authorList>
    </citation>
    <scope>NUCLEOTIDE SEQUENCE [LARGE SCALE GENOMIC DNA]</scope>
    <source>
        <strain evidence="8">FM 013</strain>
    </source>
</reference>
<comment type="subcellular location">
    <subcellularLocation>
        <location evidence="1">Membrane</location>
        <topology evidence="1">Multi-pass membrane protein</topology>
    </subcellularLocation>
</comment>
<feature type="transmembrane region" description="Helical" evidence="6">
    <location>
        <begin position="46"/>
        <end position="67"/>
    </location>
</feature>
<gene>
    <name evidence="7" type="ORF">PCAMFM013_S001g000807</name>
</gene>
<dbReference type="GO" id="GO:0016020">
    <property type="term" value="C:membrane"/>
    <property type="evidence" value="ECO:0007669"/>
    <property type="project" value="UniProtKB-SubCell"/>
</dbReference>
<evidence type="ECO:0000256" key="5">
    <source>
        <dbReference type="ARBA" id="ARBA00023136"/>
    </source>
</evidence>
<keyword evidence="3 6" id="KW-0812">Transmembrane</keyword>
<name>A0A0G4NUV7_PENC3</name>
<feature type="transmembrane region" description="Helical" evidence="6">
    <location>
        <begin position="79"/>
        <end position="98"/>
    </location>
</feature>
<evidence type="ECO:0000313" key="7">
    <source>
        <dbReference type="EMBL" id="CRL17847.1"/>
    </source>
</evidence>
<keyword evidence="2" id="KW-0813">Transport</keyword>